<evidence type="ECO:0000313" key="4">
    <source>
        <dbReference type="Proteomes" id="UP000598227"/>
    </source>
</evidence>
<dbReference type="CDD" id="cd11033">
    <property type="entry name" value="CYP142-like"/>
    <property type="match status" value="1"/>
</dbReference>
<protein>
    <submittedName>
        <fullName evidence="3">Cytochrome P450</fullName>
    </submittedName>
</protein>
<sequence>MQQRQTLAWDLSNPALFDAGIPQAAFARLRAMKGLAWNPIDGSETDGFWSVGRFDDVVAVSRDTELFSSAVGHIQIYSIDDDALEARASMIDMDPPMHSRLRRLVNPGFIPRAIQRYIPTVRKRAADLLGAMQAQGGGDWVGGLSKPIPIGIICDMLGVPEADRDLMIELTDHLVAGTSAEPLDPHAYGNTTPLRLLPFNSPAAHALSEYARKLGEERRAVPQDDLVSQLVSTEIEGERLTDNEYTNFFRLLIFAGNETTRTAMSHLALLVAKHPDQFEMLRHNRDLVSNAVEEVVRYSSPILYFRRTATRDTELSGTPIKRGDKVVMWYASANFDETRFPDALRFDVTRPKLPIHAGFGGGGVHTCLGAGLARLELIELVNEILDRNLKIEIVGEPEYVQTNFVNGVEHLNVRLSA</sequence>
<proteinExistence type="inferred from homology"/>
<accession>A0ABR9GR15</accession>
<evidence type="ECO:0000256" key="2">
    <source>
        <dbReference type="ARBA" id="ARBA00010617"/>
    </source>
</evidence>
<evidence type="ECO:0000313" key="3">
    <source>
        <dbReference type="EMBL" id="MBE1206125.1"/>
    </source>
</evidence>
<comment type="caution">
    <text evidence="3">The sequence shown here is derived from an EMBL/GenBank/DDBJ whole genome shotgun (WGS) entry which is preliminary data.</text>
</comment>
<dbReference type="PRINTS" id="PR00359">
    <property type="entry name" value="BP450"/>
</dbReference>
<evidence type="ECO:0000256" key="1">
    <source>
        <dbReference type="ARBA" id="ARBA00001971"/>
    </source>
</evidence>
<gene>
    <name evidence="3" type="ORF">IHE39_17660</name>
</gene>
<dbReference type="InterPro" id="IPR001128">
    <property type="entry name" value="Cyt_P450"/>
</dbReference>
<dbReference type="InterPro" id="IPR002397">
    <property type="entry name" value="Cyt_P450_B"/>
</dbReference>
<comment type="cofactor">
    <cofactor evidence="1">
        <name>heme</name>
        <dbReference type="ChEBI" id="CHEBI:30413"/>
    </cofactor>
</comment>
<dbReference type="RefSeq" id="WP_192567397.1">
    <property type="nucleotide sequence ID" value="NZ_JACZEP010000005.1"/>
</dbReference>
<dbReference type="Gene3D" id="1.10.630.10">
    <property type="entry name" value="Cytochrome P450"/>
    <property type="match status" value="1"/>
</dbReference>
<dbReference type="EMBL" id="JACZEP010000005">
    <property type="protein sequence ID" value="MBE1206125.1"/>
    <property type="molecule type" value="Genomic_DNA"/>
</dbReference>
<dbReference type="SUPFAM" id="SSF48264">
    <property type="entry name" value="Cytochrome P450"/>
    <property type="match status" value="1"/>
</dbReference>
<dbReference type="Proteomes" id="UP000598227">
    <property type="component" value="Unassembled WGS sequence"/>
</dbReference>
<dbReference type="PANTHER" id="PTHR46696">
    <property type="entry name" value="P450, PUTATIVE (EUROFUNG)-RELATED"/>
    <property type="match status" value="1"/>
</dbReference>
<dbReference type="Pfam" id="PF00067">
    <property type="entry name" value="p450"/>
    <property type="match status" value="1"/>
</dbReference>
<reference evidence="3 4" key="1">
    <citation type="submission" date="2020-09" db="EMBL/GenBank/DDBJ databases">
        <title>Draft Genome Sequence of Aminobacter carboxidus type strain DSM 1086, a soil Gram-negative carboxydobacterium.</title>
        <authorList>
            <person name="Turrini P."/>
            <person name="Tescari M."/>
            <person name="Artuso I."/>
            <person name="Lugli G.A."/>
            <person name="Frangipani E."/>
            <person name="Ventura M."/>
            <person name="Visca P."/>
        </authorList>
    </citation>
    <scope>NUCLEOTIDE SEQUENCE [LARGE SCALE GENOMIC DNA]</scope>
    <source>
        <strain evidence="3 4">DSM 1086</strain>
    </source>
</reference>
<dbReference type="InterPro" id="IPR036396">
    <property type="entry name" value="Cyt_P450_sf"/>
</dbReference>
<organism evidence="3 4">
    <name type="scientific">Aminobacter carboxidus</name>
    <dbReference type="NCBI Taxonomy" id="376165"/>
    <lineage>
        <taxon>Bacteria</taxon>
        <taxon>Pseudomonadati</taxon>
        <taxon>Pseudomonadota</taxon>
        <taxon>Alphaproteobacteria</taxon>
        <taxon>Hyphomicrobiales</taxon>
        <taxon>Phyllobacteriaceae</taxon>
        <taxon>Aminobacter</taxon>
    </lineage>
</organism>
<keyword evidence="4" id="KW-1185">Reference proteome</keyword>
<name>A0ABR9GR15_9HYPH</name>
<dbReference type="PANTHER" id="PTHR46696:SF4">
    <property type="entry name" value="BIOTIN BIOSYNTHESIS CYTOCHROME P450"/>
    <property type="match status" value="1"/>
</dbReference>
<comment type="similarity">
    <text evidence="2">Belongs to the cytochrome P450 family.</text>
</comment>